<accession>A0A0F9MER3</accession>
<comment type="caution">
    <text evidence="1">The sequence shown here is derived from an EMBL/GenBank/DDBJ whole genome shotgun (WGS) entry which is preliminary data.</text>
</comment>
<dbReference type="AlphaFoldDB" id="A0A0F9MER3"/>
<dbReference type="EMBL" id="LAZR01004930">
    <property type="protein sequence ID" value="KKN04349.1"/>
    <property type="molecule type" value="Genomic_DNA"/>
</dbReference>
<sequence>MSKIFDNQQIRRAVISLRERSAGLPGGTYRGVPAEEFERAELLRFLALAMAEIKQLRERVHELERIVPGAMYRCPAGG</sequence>
<proteinExistence type="predicted"/>
<evidence type="ECO:0000313" key="1">
    <source>
        <dbReference type="EMBL" id="KKN04349.1"/>
    </source>
</evidence>
<name>A0A0F9MER3_9ZZZZ</name>
<protein>
    <submittedName>
        <fullName evidence="1">Uncharacterized protein</fullName>
    </submittedName>
</protein>
<organism evidence="1">
    <name type="scientific">marine sediment metagenome</name>
    <dbReference type="NCBI Taxonomy" id="412755"/>
    <lineage>
        <taxon>unclassified sequences</taxon>
        <taxon>metagenomes</taxon>
        <taxon>ecological metagenomes</taxon>
    </lineage>
</organism>
<gene>
    <name evidence="1" type="ORF">LCGC14_1098280</name>
</gene>
<reference evidence="1" key="1">
    <citation type="journal article" date="2015" name="Nature">
        <title>Complex archaea that bridge the gap between prokaryotes and eukaryotes.</title>
        <authorList>
            <person name="Spang A."/>
            <person name="Saw J.H."/>
            <person name="Jorgensen S.L."/>
            <person name="Zaremba-Niedzwiedzka K."/>
            <person name="Martijn J."/>
            <person name="Lind A.E."/>
            <person name="van Eijk R."/>
            <person name="Schleper C."/>
            <person name="Guy L."/>
            <person name="Ettema T.J."/>
        </authorList>
    </citation>
    <scope>NUCLEOTIDE SEQUENCE</scope>
</reference>